<organism evidence="4 5">
    <name type="scientific">Blastococcus carthaginiensis</name>
    <dbReference type="NCBI Taxonomy" id="3050034"/>
    <lineage>
        <taxon>Bacteria</taxon>
        <taxon>Bacillati</taxon>
        <taxon>Actinomycetota</taxon>
        <taxon>Actinomycetes</taxon>
        <taxon>Geodermatophilales</taxon>
        <taxon>Geodermatophilaceae</taxon>
        <taxon>Blastococcus</taxon>
    </lineage>
</organism>
<comment type="caution">
    <text evidence="4">The sequence shown here is derived from an EMBL/GenBank/DDBJ whole genome shotgun (WGS) entry which is preliminary data.</text>
</comment>
<dbReference type="RefSeq" id="WP_306000153.1">
    <property type="nucleotide sequence ID" value="NZ_JASNFN010000013.1"/>
</dbReference>
<evidence type="ECO:0000313" key="5">
    <source>
        <dbReference type="Proteomes" id="UP001233673"/>
    </source>
</evidence>
<proteinExistence type="predicted"/>
<protein>
    <submittedName>
        <fullName evidence="4">Gfo/Idh/MocA family oxidoreductase</fullName>
    </submittedName>
</protein>
<dbReference type="InterPro" id="IPR055170">
    <property type="entry name" value="GFO_IDH_MocA-like_dom"/>
</dbReference>
<dbReference type="PANTHER" id="PTHR43818">
    <property type="entry name" value="BCDNA.GH03377"/>
    <property type="match status" value="1"/>
</dbReference>
<sequence>MTPTLGIGLIGYAFMGAAHSHAWRTAPHFFDLPLRPELTVLAGRDSAKVTEAAGKLGWRGTATDWRRVIEREDVDLVDVCTPGNTHAEIAIAALEAGKHVLCEKPLANTVAEAEAMAEAAAKAATRGVRSMVGFTYRRVPAIGLARKLVADGRLGQIRHVRAQYLQDWIADPAAPMSWRLEKDKAGSGALGDIGAHVVDLTQHITGQTLTGVSATLETFVTERPLPTETGKLGGVGGAETGQVTVDDAAVFLGRFTGGALGVFEATRFALGRKNGIRIEINGSAGSLAFDFEDMNVLQFFDGSEPAETAGFRRIIVTEPEHPYVGAWWPAGHGLGYEHGFTHQVVDLVTAIAAGEDPTPSFADGLQVQRVLDAVERSAADSSRWTPIRGEN</sequence>
<dbReference type="Pfam" id="PF01408">
    <property type="entry name" value="GFO_IDH_MocA"/>
    <property type="match status" value="1"/>
</dbReference>
<accession>A0ABT9ID68</accession>
<reference evidence="5" key="1">
    <citation type="submission" date="2023-05" db="EMBL/GenBank/DDBJ databases">
        <title>Draft genome of Pseudofrankia sp. BMG5.37.</title>
        <authorList>
            <person name="Gtari M."/>
            <person name="Ghodhbane F."/>
            <person name="Sbissi I."/>
        </authorList>
    </citation>
    <scope>NUCLEOTIDE SEQUENCE [LARGE SCALE GENOMIC DNA]</scope>
    <source>
        <strain evidence="5">BMG 814</strain>
    </source>
</reference>
<dbReference type="PANTHER" id="PTHR43818:SF11">
    <property type="entry name" value="BCDNA.GH03377"/>
    <property type="match status" value="1"/>
</dbReference>
<dbReference type="Pfam" id="PF22725">
    <property type="entry name" value="GFO_IDH_MocA_C3"/>
    <property type="match status" value="1"/>
</dbReference>
<evidence type="ECO:0000256" key="1">
    <source>
        <dbReference type="ARBA" id="ARBA00023002"/>
    </source>
</evidence>
<name>A0ABT9ID68_9ACTN</name>
<dbReference type="SUPFAM" id="SSF55347">
    <property type="entry name" value="Glyceraldehyde-3-phosphate dehydrogenase-like, C-terminal domain"/>
    <property type="match status" value="1"/>
</dbReference>
<dbReference type="Gene3D" id="3.30.360.10">
    <property type="entry name" value="Dihydrodipicolinate Reductase, domain 2"/>
    <property type="match status" value="1"/>
</dbReference>
<evidence type="ECO:0000259" key="2">
    <source>
        <dbReference type="Pfam" id="PF01408"/>
    </source>
</evidence>
<feature type="domain" description="Gfo/Idh/MocA-like oxidoreductase N-terminal" evidence="2">
    <location>
        <begin position="6"/>
        <end position="124"/>
    </location>
</feature>
<dbReference type="SUPFAM" id="SSF51735">
    <property type="entry name" value="NAD(P)-binding Rossmann-fold domains"/>
    <property type="match status" value="1"/>
</dbReference>
<dbReference type="Proteomes" id="UP001233673">
    <property type="component" value="Unassembled WGS sequence"/>
</dbReference>
<dbReference type="InterPro" id="IPR050463">
    <property type="entry name" value="Gfo/Idh/MocA_oxidrdct_glycsds"/>
</dbReference>
<evidence type="ECO:0000259" key="3">
    <source>
        <dbReference type="Pfam" id="PF22725"/>
    </source>
</evidence>
<dbReference type="InterPro" id="IPR000683">
    <property type="entry name" value="Gfo/Idh/MocA-like_OxRdtase_N"/>
</dbReference>
<dbReference type="InterPro" id="IPR036291">
    <property type="entry name" value="NAD(P)-bd_dom_sf"/>
</dbReference>
<evidence type="ECO:0000313" key="4">
    <source>
        <dbReference type="EMBL" id="MDP5183530.1"/>
    </source>
</evidence>
<feature type="domain" description="GFO/IDH/MocA-like oxidoreductase" evidence="3">
    <location>
        <begin position="145"/>
        <end position="287"/>
    </location>
</feature>
<dbReference type="Gene3D" id="3.40.50.720">
    <property type="entry name" value="NAD(P)-binding Rossmann-like Domain"/>
    <property type="match status" value="1"/>
</dbReference>
<gene>
    <name evidence="4" type="ORF">QOZ88_12865</name>
</gene>
<dbReference type="EMBL" id="JASNFN010000013">
    <property type="protein sequence ID" value="MDP5183530.1"/>
    <property type="molecule type" value="Genomic_DNA"/>
</dbReference>
<keyword evidence="5" id="KW-1185">Reference proteome</keyword>
<keyword evidence="1" id="KW-0560">Oxidoreductase</keyword>